<evidence type="ECO:0000313" key="2">
    <source>
        <dbReference type="Proteomes" id="UP000663552"/>
    </source>
</evidence>
<reference evidence="1" key="1">
    <citation type="journal article" date="2020" name="Mol. Microbiol.">
        <title>The CWPS Rubik's cube: Linking diversity of cell wall polysaccharide structures with the encoded biosynthetic machinery of selected Lactococcus lactis strains.</title>
        <authorList>
            <person name="Mahony J."/>
            <person name="Frantzen C."/>
            <person name="Vinogradov E."/>
            <person name="Sadovskaya I."/>
            <person name="Theodorou I."/>
            <person name="Kelleher P."/>
            <person name="Chapot-Chartier M.P."/>
            <person name="Cambillau C."/>
            <person name="Holo H."/>
            <person name="van Sinderen D."/>
        </authorList>
    </citation>
    <scope>NUCLEOTIDE SEQUENCE</scope>
    <source>
        <strain evidence="1">1196</strain>
    </source>
</reference>
<dbReference type="Gene3D" id="1.10.260.40">
    <property type="entry name" value="lambda repressor-like DNA-binding domains"/>
    <property type="match status" value="1"/>
</dbReference>
<dbReference type="Proteomes" id="UP000663552">
    <property type="component" value="Chromosome"/>
</dbReference>
<dbReference type="GO" id="GO:0003677">
    <property type="term" value="F:DNA binding"/>
    <property type="evidence" value="ECO:0007669"/>
    <property type="project" value="InterPro"/>
</dbReference>
<proteinExistence type="predicted"/>
<evidence type="ECO:0000313" key="1">
    <source>
        <dbReference type="EMBL" id="QSD64174.1"/>
    </source>
</evidence>
<protein>
    <submittedName>
        <fullName evidence="1">Uncharacterized protein</fullName>
    </submittedName>
</protein>
<dbReference type="InterPro" id="IPR001387">
    <property type="entry name" value="Cro/C1-type_HTH"/>
</dbReference>
<accession>A0A896TD43</accession>
<dbReference type="SUPFAM" id="SSF47413">
    <property type="entry name" value="lambda repressor-like DNA-binding domains"/>
    <property type="match status" value="1"/>
</dbReference>
<organism evidence="1 2">
    <name type="scientific">Lactococcus lactis subsp. cremoris</name>
    <name type="common">Streptococcus cremoris</name>
    <dbReference type="NCBI Taxonomy" id="1359"/>
    <lineage>
        <taxon>Bacteria</taxon>
        <taxon>Bacillati</taxon>
        <taxon>Bacillota</taxon>
        <taxon>Bacilli</taxon>
        <taxon>Lactobacillales</taxon>
        <taxon>Streptococcaceae</taxon>
        <taxon>Lactococcus</taxon>
    </lineage>
</organism>
<dbReference type="InterPro" id="IPR010982">
    <property type="entry name" value="Lambda_DNA-bd_dom_sf"/>
</dbReference>
<gene>
    <name evidence="1" type="ORF">LL1196_2570</name>
</gene>
<dbReference type="AlphaFoldDB" id="A0A896TD43"/>
<dbReference type="RefSeq" id="WP_180947910.1">
    <property type="nucleotide sequence ID" value="NZ_CP032148.2"/>
</dbReference>
<sequence>MNFEKMNDKIIGERIKIFRKSQKRTQEDFCDAFEHKVSIDKFRLSAIENGKRDKRKNPHYLTDNYIEFFSSEMGISSKEFLFGNKQDRIDIIKLILLNVFMNGTDKMSNTNDTPREINPIFSPREKDKEFFRLAKLNLIGDSDEEKTLGRIAFQKFSGTKSSILAEEVRASIEEKLIEIDSFFFGKNYARYYDLLMDGSQSFAEQSSIMLKSFFGNFDFASDFLARCDNLENHSFGGWKLRVTNLEFFYIDNYLEGKGNFAATAIDWKEISYQKFITAFNDFFELHLGKIYEFFDMYIFSKTLKILSNQYVNDVLGSTDFINLIKNLFEIDQFIPTRMVGHNYARAEIQKFFLIKKDSEEMLRENVILPTKNSFDDCYDLSKKQKIDEKYDLSRYLYDFENLTYVFANSRGGEYRAPLGLYAPTFFDISSVGELGKKTGRT</sequence>
<dbReference type="CDD" id="cd00093">
    <property type="entry name" value="HTH_XRE"/>
    <property type="match status" value="1"/>
</dbReference>
<dbReference type="EMBL" id="CP032148">
    <property type="protein sequence ID" value="QSD64174.1"/>
    <property type="molecule type" value="Genomic_DNA"/>
</dbReference>
<name>A0A896TD43_LACLC</name>